<evidence type="ECO:0000313" key="13">
    <source>
        <dbReference type="EMBL" id="ABM63369.1"/>
    </source>
</evidence>
<dbReference type="InterPro" id="IPR003411">
    <property type="entry name" value="TGBp3"/>
</dbReference>
<evidence type="ECO:0000256" key="8">
    <source>
        <dbReference type="ARBA" id="ARBA00023031"/>
    </source>
</evidence>
<organismHost>
    <name type="scientific">Carica papaya</name>
    <name type="common">Papaya</name>
    <dbReference type="NCBI Taxonomy" id="3649"/>
</organismHost>
<keyword evidence="7" id="KW-1133">Transmembrane helix</keyword>
<evidence type="ECO:0000256" key="9">
    <source>
        <dbReference type="ARBA" id="ARBA00023136"/>
    </source>
</evidence>
<keyword evidence="5" id="KW-0812">Transmembrane</keyword>
<evidence type="ECO:0000256" key="10">
    <source>
        <dbReference type="ARBA" id="ARBA00023184"/>
    </source>
</evidence>
<dbReference type="GO" id="GO:0044167">
    <property type="term" value="C:host cell endoplasmic reticulum membrane"/>
    <property type="evidence" value="ECO:0007669"/>
    <property type="project" value="UniProtKB-SubCell"/>
</dbReference>
<proteinExistence type="inferred from homology"/>
<keyword evidence="8" id="KW-0916">Viral movement protein</keyword>
<dbReference type="GO" id="GO:0046740">
    <property type="term" value="P:transport of virus in host, cell to cell"/>
    <property type="evidence" value="ECO:0007669"/>
    <property type="project" value="UniProtKB-KW"/>
</dbReference>
<evidence type="ECO:0000256" key="5">
    <source>
        <dbReference type="ARBA" id="ARBA00022692"/>
    </source>
</evidence>
<evidence type="ECO:0000256" key="11">
    <source>
        <dbReference type="ARBA" id="ARBA00025270"/>
    </source>
</evidence>
<name>A2IAW6_PMV</name>
<sequence length="68" mass="7192">MFSGKEITLFALSTLIALIVLNYMSATPNPGCLIELTGHSAVLRGNNCESLTPGVIEALSAHLHGLRN</sequence>
<keyword evidence="6" id="KW-1043">Host membrane</keyword>
<comment type="function">
    <text evidence="11">Plays a role in viral cell-to-cell propagation, by facilitating genome transport to neighboring plant cells through plasmosdesmata. May induce the formation of granular vesicles derived from the Endoplasmic reticulum, which align on actin filaments.</text>
</comment>
<comment type="subcellular location">
    <subcellularLocation>
        <location evidence="1">Host endoplasmic reticulum membrane</location>
    </subcellularLocation>
</comment>
<keyword evidence="4" id="KW-0813">Transport</keyword>
<comment type="similarity">
    <text evidence="2">Belongs to the Tymovirales TGBp3 protein family.</text>
</comment>
<evidence type="ECO:0000256" key="7">
    <source>
        <dbReference type="ARBA" id="ARBA00022989"/>
    </source>
</evidence>
<evidence type="ECO:0000256" key="2">
    <source>
        <dbReference type="ARBA" id="ARBA00010355"/>
    </source>
</evidence>
<evidence type="ECO:0000256" key="12">
    <source>
        <dbReference type="ARBA" id="ARBA00033148"/>
    </source>
</evidence>
<evidence type="ECO:0000256" key="6">
    <source>
        <dbReference type="ARBA" id="ARBA00022870"/>
    </source>
</evidence>
<evidence type="ECO:0000256" key="1">
    <source>
        <dbReference type="ARBA" id="ARBA00004625"/>
    </source>
</evidence>
<dbReference type="Pfam" id="PF02495">
    <property type="entry name" value="TGBp3"/>
    <property type="match status" value="1"/>
</dbReference>
<keyword evidence="10" id="KW-1038">Host endoplasmic reticulum</keyword>
<organism evidence="13">
    <name type="scientific">Papaya mosaic potexvirus</name>
    <name type="common">PMV</name>
    <dbReference type="NCBI Taxonomy" id="12181"/>
    <lineage>
        <taxon>Viruses</taxon>
        <taxon>Riboviria</taxon>
        <taxon>Orthornavirae</taxon>
        <taxon>Kitrinoviricota</taxon>
        <taxon>Alsuviricetes</taxon>
        <taxon>Tymovirales</taxon>
        <taxon>Alphaflexiviridae</taxon>
        <taxon>Potexvirus</taxon>
        <taxon>Potexvirus papayae</taxon>
    </lineage>
</organism>
<evidence type="ECO:0000256" key="4">
    <source>
        <dbReference type="ARBA" id="ARBA00022448"/>
    </source>
</evidence>
<protein>
    <recommendedName>
        <fullName evidence="3">Movement protein TGBp3</fullName>
    </recommendedName>
    <alternativeName>
        <fullName evidence="12">Triple gene block 3 protein</fullName>
    </alternativeName>
</protein>
<evidence type="ECO:0000256" key="3">
    <source>
        <dbReference type="ARBA" id="ARBA00013812"/>
    </source>
</evidence>
<dbReference type="EMBL" id="EF183500">
    <property type="protein sequence ID" value="ABM63369.1"/>
    <property type="molecule type" value="Genomic_RNA"/>
</dbReference>
<accession>A2IAW6</accession>
<organismHost>
    <name type="scientific">Ullucus tuberosus</name>
    <name type="common">Olluco</name>
    <dbReference type="NCBI Taxonomy" id="108055"/>
</organismHost>
<keyword evidence="9" id="KW-0472">Membrane</keyword>
<reference evidence="13" key="1">
    <citation type="submission" date="2006-12" db="EMBL/GenBank/DDBJ databases">
        <title>Nucleotide sequence of 7k and cp of papaya mosaic virus RNA in papaya.</title>
        <authorList>
            <person name="Shen W."/>
            <person name="Tang Q."/>
            <person name="Lu Y."/>
            <person name="Niu Y."/>
            <person name="Zhou P."/>
        </authorList>
    </citation>
    <scope>NUCLEOTIDE SEQUENCE</scope>
</reference>